<proteinExistence type="inferred from homology"/>
<feature type="transmembrane region" description="Helical" evidence="9">
    <location>
        <begin position="54"/>
        <end position="71"/>
    </location>
</feature>
<organism evidence="11 12">
    <name type="scientific">Kuenenia stuttgartiensis</name>
    <dbReference type="NCBI Taxonomy" id="174633"/>
    <lineage>
        <taxon>Bacteria</taxon>
        <taxon>Pseudomonadati</taxon>
        <taxon>Planctomycetota</taxon>
        <taxon>Candidatus Brocadiia</taxon>
        <taxon>Candidatus Brocadiales</taxon>
        <taxon>Candidatus Brocadiaceae</taxon>
        <taxon>Candidatus Kuenenia</taxon>
    </lineage>
</organism>
<keyword evidence="6 9" id="KW-1133">Transmembrane helix</keyword>
<feature type="transmembrane region" description="Helical" evidence="9">
    <location>
        <begin position="198"/>
        <end position="218"/>
    </location>
</feature>
<dbReference type="OrthoDB" id="9804277at2"/>
<evidence type="ECO:0000256" key="8">
    <source>
        <dbReference type="ARBA" id="ARBA00023315"/>
    </source>
</evidence>
<dbReference type="PROSITE" id="PS50263">
    <property type="entry name" value="CN_HYDROLASE"/>
    <property type="match status" value="1"/>
</dbReference>
<dbReference type="EMBL" id="LT934425">
    <property type="protein sequence ID" value="SOH04143.1"/>
    <property type="molecule type" value="Genomic_DNA"/>
</dbReference>
<sequence>MLRNKEIIQITGLSFLTILFFCLSFPPADLGYFAWFALVPWFILIIRGKKHVLLSSYLVGLLFFFTELSWLRHVTYAAWLLLSLYCALYFLCFAFCIRRAVLKLKLPIVFVAPCVWIALEYIRSYLFSGFPWFFAGHTQYRCLPVIQICDITGVSGVSFIIIMVNAYIAWLIAHCFLKEKGNEKNDEIALWVGRKHEFIYLSYILPPLFVIGALWYGVHWLKGYKPYDGPVVCLVQGNIPQDVKAAPSEEEEVDTLRKYYDLSVRVKGEPVDIVVWPETMVPGILNINPDLTGRKIDYLSQLTVVQLAQELNANLLLGGISLVLSEDDQRYFNSVYFYGINGKLLDRYDKIHLVPFGEFTPLKKYFPFLAKLVPYSVGLSPGKAPTLFHLKTLQNQTFRFGASICYEDTVSALLRNLKKQGVDFIFNVTNDGWFHDSAELEQHLAIMVFRAVENRTGMARAANTGISAFVSPDGNIYSKLTDSEGRQKEISGVLLNRIKLVKSDNTYYTLYGDWFPLVCLTVTGGMVLSSFFKRLYT</sequence>
<accession>A0A2C9CEZ7</accession>
<evidence type="ECO:0000256" key="9">
    <source>
        <dbReference type="HAMAP-Rule" id="MF_01148"/>
    </source>
</evidence>
<feature type="transmembrane region" description="Helical" evidence="9">
    <location>
        <begin position="154"/>
        <end position="177"/>
    </location>
</feature>
<dbReference type="PANTHER" id="PTHR38686:SF1">
    <property type="entry name" value="APOLIPOPROTEIN N-ACYLTRANSFERASE"/>
    <property type="match status" value="1"/>
</dbReference>
<dbReference type="RefSeq" id="WP_099324875.1">
    <property type="nucleotide sequence ID" value="NZ_LT934425.1"/>
</dbReference>
<comment type="subcellular location">
    <subcellularLocation>
        <location evidence="1 9">Cell membrane</location>
        <topology evidence="1 9">Multi-pass membrane protein</topology>
    </subcellularLocation>
</comment>
<dbReference type="AlphaFoldDB" id="A0A2C9CEZ7"/>
<protein>
    <recommendedName>
        <fullName evidence="9">Apolipoprotein N-acyltransferase</fullName>
        <shortName evidence="9">ALP N-acyltransferase</shortName>
        <ecNumber evidence="9">2.3.1.269</ecNumber>
    </recommendedName>
</protein>
<dbReference type="GO" id="GO:0042158">
    <property type="term" value="P:lipoprotein biosynthetic process"/>
    <property type="evidence" value="ECO:0007669"/>
    <property type="project" value="UniProtKB-UniRule"/>
</dbReference>
<dbReference type="GO" id="GO:0016410">
    <property type="term" value="F:N-acyltransferase activity"/>
    <property type="evidence" value="ECO:0007669"/>
    <property type="project" value="UniProtKB-UniRule"/>
</dbReference>
<name>A0A2C9CEZ7_KUEST</name>
<evidence type="ECO:0000256" key="7">
    <source>
        <dbReference type="ARBA" id="ARBA00023136"/>
    </source>
</evidence>
<keyword evidence="8 9" id="KW-0012">Acyltransferase</keyword>
<keyword evidence="4 9" id="KW-0808">Transferase</keyword>
<dbReference type="EC" id="2.3.1.269" evidence="9"/>
<dbReference type="Gene3D" id="3.60.110.10">
    <property type="entry name" value="Carbon-nitrogen hydrolase"/>
    <property type="match status" value="1"/>
</dbReference>
<feature type="transmembrane region" description="Helical" evidence="9">
    <location>
        <begin position="7"/>
        <end position="26"/>
    </location>
</feature>
<dbReference type="SUPFAM" id="SSF56317">
    <property type="entry name" value="Carbon-nitrogen hydrolase"/>
    <property type="match status" value="1"/>
</dbReference>
<evidence type="ECO:0000256" key="5">
    <source>
        <dbReference type="ARBA" id="ARBA00022692"/>
    </source>
</evidence>
<feature type="transmembrane region" description="Helical" evidence="9">
    <location>
        <begin position="77"/>
        <end position="97"/>
    </location>
</feature>
<gene>
    <name evidence="11" type="primary">cutE</name>
    <name evidence="9" type="synonym">lnt</name>
    <name evidence="11" type="ORF">KSMBR1_1644</name>
</gene>
<evidence type="ECO:0000313" key="12">
    <source>
        <dbReference type="Proteomes" id="UP000221734"/>
    </source>
</evidence>
<feature type="domain" description="CN hydrolase" evidence="10">
    <location>
        <begin position="235"/>
        <end position="500"/>
    </location>
</feature>
<keyword evidence="5 9" id="KW-0812">Transmembrane</keyword>
<dbReference type="Proteomes" id="UP000221734">
    <property type="component" value="Chromosome Kuenenia_stuttgartiensis_MBR1"/>
</dbReference>
<feature type="transmembrane region" description="Helical" evidence="9">
    <location>
        <begin position="109"/>
        <end position="134"/>
    </location>
</feature>
<dbReference type="Pfam" id="PF20154">
    <property type="entry name" value="LNT_N"/>
    <property type="match status" value="1"/>
</dbReference>
<dbReference type="Pfam" id="PF00795">
    <property type="entry name" value="CN_hydrolase"/>
    <property type="match status" value="1"/>
</dbReference>
<comment type="similarity">
    <text evidence="2 9">Belongs to the CN hydrolase family. Apolipoprotein N-acyltransferase subfamily.</text>
</comment>
<comment type="catalytic activity">
    <reaction evidence="9">
        <text>N-terminal S-1,2-diacyl-sn-glyceryl-L-cysteinyl-[lipoprotein] + a glycerophospholipid = N-acyl-S-1,2-diacyl-sn-glyceryl-L-cysteinyl-[lipoprotein] + a 2-acyl-sn-glycero-3-phospholipid + H(+)</text>
        <dbReference type="Rhea" id="RHEA:48228"/>
        <dbReference type="Rhea" id="RHEA-COMP:14681"/>
        <dbReference type="Rhea" id="RHEA-COMP:14684"/>
        <dbReference type="ChEBI" id="CHEBI:15378"/>
        <dbReference type="ChEBI" id="CHEBI:136912"/>
        <dbReference type="ChEBI" id="CHEBI:140656"/>
        <dbReference type="ChEBI" id="CHEBI:140657"/>
        <dbReference type="ChEBI" id="CHEBI:140660"/>
        <dbReference type="EC" id="2.3.1.269"/>
    </reaction>
</comment>
<keyword evidence="3 9" id="KW-1003">Cell membrane</keyword>
<comment type="pathway">
    <text evidence="9">Protein modification; lipoprotein biosynthesis (N-acyl transfer).</text>
</comment>
<feature type="transmembrane region" description="Helical" evidence="9">
    <location>
        <begin position="514"/>
        <end position="532"/>
    </location>
</feature>
<evidence type="ECO:0000259" key="10">
    <source>
        <dbReference type="PROSITE" id="PS50263"/>
    </source>
</evidence>
<evidence type="ECO:0000256" key="2">
    <source>
        <dbReference type="ARBA" id="ARBA00010065"/>
    </source>
</evidence>
<dbReference type="KEGG" id="kst:KSMBR1_1644"/>
<dbReference type="PANTHER" id="PTHR38686">
    <property type="entry name" value="APOLIPOPROTEIN N-ACYLTRANSFERASE"/>
    <property type="match status" value="1"/>
</dbReference>
<keyword evidence="12" id="KW-1185">Reference proteome</keyword>
<evidence type="ECO:0000256" key="1">
    <source>
        <dbReference type="ARBA" id="ARBA00004651"/>
    </source>
</evidence>
<keyword evidence="7 9" id="KW-0472">Membrane</keyword>
<feature type="transmembrane region" description="Helical" evidence="9">
    <location>
        <begin position="32"/>
        <end position="47"/>
    </location>
</feature>
<dbReference type="InterPro" id="IPR036526">
    <property type="entry name" value="C-N_Hydrolase_sf"/>
</dbReference>
<evidence type="ECO:0000256" key="4">
    <source>
        <dbReference type="ARBA" id="ARBA00022679"/>
    </source>
</evidence>
<evidence type="ECO:0000256" key="3">
    <source>
        <dbReference type="ARBA" id="ARBA00022475"/>
    </source>
</evidence>
<evidence type="ECO:0000256" key="6">
    <source>
        <dbReference type="ARBA" id="ARBA00022989"/>
    </source>
</evidence>
<reference evidence="12" key="1">
    <citation type="submission" date="2017-10" db="EMBL/GenBank/DDBJ databases">
        <authorList>
            <person name="Frank J."/>
        </authorList>
    </citation>
    <scope>NUCLEOTIDE SEQUENCE [LARGE SCALE GENOMIC DNA]</scope>
</reference>
<dbReference type="UniPathway" id="UPA00666"/>
<dbReference type="InterPro" id="IPR045378">
    <property type="entry name" value="LNT_N"/>
</dbReference>
<dbReference type="NCBIfam" id="TIGR00546">
    <property type="entry name" value="lnt"/>
    <property type="match status" value="1"/>
</dbReference>
<dbReference type="GO" id="GO:0005886">
    <property type="term" value="C:plasma membrane"/>
    <property type="evidence" value="ECO:0007669"/>
    <property type="project" value="UniProtKB-SubCell"/>
</dbReference>
<comment type="function">
    <text evidence="9">Catalyzes the phospholipid dependent N-acylation of the N-terminal cysteine of apolipoprotein, the last step in lipoprotein maturation.</text>
</comment>
<dbReference type="InterPro" id="IPR004563">
    <property type="entry name" value="Apolipo_AcylTrfase"/>
</dbReference>
<dbReference type="HAMAP" id="MF_01148">
    <property type="entry name" value="Lnt"/>
    <property type="match status" value="1"/>
</dbReference>
<evidence type="ECO:0000313" key="11">
    <source>
        <dbReference type="EMBL" id="SOH04143.1"/>
    </source>
</evidence>
<dbReference type="CDD" id="cd07571">
    <property type="entry name" value="ALP_N-acyl_transferase"/>
    <property type="match status" value="1"/>
</dbReference>
<dbReference type="InterPro" id="IPR003010">
    <property type="entry name" value="C-N_Hydrolase"/>
</dbReference>